<name>A0A7K1XWR3_9SPHI</name>
<keyword evidence="5" id="KW-1185">Reference proteome</keyword>
<dbReference type="PANTHER" id="PTHR34978:SF3">
    <property type="entry name" value="SLR0241 PROTEIN"/>
    <property type="match status" value="1"/>
</dbReference>
<feature type="coiled-coil region" evidence="1">
    <location>
        <begin position="435"/>
        <end position="462"/>
    </location>
</feature>
<dbReference type="Proteomes" id="UP000451233">
    <property type="component" value="Unassembled WGS sequence"/>
</dbReference>
<keyword evidence="2" id="KW-1133">Transmembrane helix</keyword>
<evidence type="ECO:0000313" key="4">
    <source>
        <dbReference type="EMBL" id="MXV15442.1"/>
    </source>
</evidence>
<dbReference type="RefSeq" id="WP_160906438.1">
    <property type="nucleotide sequence ID" value="NZ_WVHS01000002.1"/>
</dbReference>
<reference evidence="4 5" key="1">
    <citation type="submission" date="2019-11" db="EMBL/GenBank/DDBJ databases">
        <title>Pedobacter sp. HMF7056 Genome sequencing and assembly.</title>
        <authorList>
            <person name="Kang H."/>
            <person name="Kim H."/>
            <person name="Joh K."/>
        </authorList>
    </citation>
    <scope>NUCLEOTIDE SEQUENCE [LARGE SCALE GENOMIC DNA]</scope>
    <source>
        <strain evidence="4 5">HMF7056</strain>
    </source>
</reference>
<protein>
    <recommendedName>
        <fullName evidence="3">Peptidase M56 domain-containing protein</fullName>
    </recommendedName>
</protein>
<proteinExistence type="predicted"/>
<dbReference type="CDD" id="cd07341">
    <property type="entry name" value="M56_BlaR1_MecR1_like"/>
    <property type="match status" value="1"/>
</dbReference>
<organism evidence="4 5">
    <name type="scientific">Hufsiella ginkgonis</name>
    <dbReference type="NCBI Taxonomy" id="2695274"/>
    <lineage>
        <taxon>Bacteria</taxon>
        <taxon>Pseudomonadati</taxon>
        <taxon>Bacteroidota</taxon>
        <taxon>Sphingobacteriia</taxon>
        <taxon>Sphingobacteriales</taxon>
        <taxon>Sphingobacteriaceae</taxon>
        <taxon>Hufsiella</taxon>
    </lineage>
</organism>
<accession>A0A7K1XWR3</accession>
<dbReference type="InterPro" id="IPR008756">
    <property type="entry name" value="Peptidase_M56"/>
</dbReference>
<sequence length="514" mass="57403">MTTTVQWNLNNLVNPLFWTLSHSLWQGALLASLAGMVLGLTRRSSAAFRYNILVTLFAAFVTATVFTFCAEIAKGTAGEKDALMLPAAGSGSQPGVLLPDQTFINLIVNYISTHTSWLMLSWFSLFLYHLFKIAIGFRYVYSVRSAGTNRVAANWETRLPLLKQRLGVQKNVTLLESIRVSVPVTIGYIKPVILIPVGLLAQLPPGQAETILLHELAHIRRGDYLVNVVQRVVETVFFFNPALLWLSSLIRQEREACCDDLVINHTPHKKLYIEALIAFQEYALTPKGFDLALCGPASQLVNRLERMLTKKNKMPSFREALLLIFAVTIISLLAFASAEQPTVKLLQAGRYSKTGPANALASPLPAELVRPKTTRRGTEMTRSPEKCEAIIFTPDTLRLFKKTTLPAAADLNKKDSLARALPAENPDLSQPEHINEQILARLKELELMRADLQYKRDGLNLKREELAGNKQDAPRILEEIRLIKEDMQVAKDEIGVKKDEIGNLRSLLNQADSR</sequence>
<dbReference type="PANTHER" id="PTHR34978">
    <property type="entry name" value="POSSIBLE SENSOR-TRANSDUCER PROTEIN BLAR"/>
    <property type="match status" value="1"/>
</dbReference>
<dbReference type="Pfam" id="PF05569">
    <property type="entry name" value="Peptidase_M56"/>
    <property type="match status" value="1"/>
</dbReference>
<feature type="transmembrane region" description="Helical" evidence="2">
    <location>
        <begin position="52"/>
        <end position="73"/>
    </location>
</feature>
<comment type="caution">
    <text evidence="4">The sequence shown here is derived from an EMBL/GenBank/DDBJ whole genome shotgun (WGS) entry which is preliminary data.</text>
</comment>
<dbReference type="EMBL" id="WVHS01000002">
    <property type="protein sequence ID" value="MXV15442.1"/>
    <property type="molecule type" value="Genomic_DNA"/>
</dbReference>
<gene>
    <name evidence="4" type="ORF">GS398_09020</name>
</gene>
<dbReference type="AlphaFoldDB" id="A0A7K1XWR3"/>
<dbReference type="InterPro" id="IPR052173">
    <property type="entry name" value="Beta-lactam_resp_regulator"/>
</dbReference>
<feature type="transmembrane region" description="Helical" evidence="2">
    <location>
        <begin position="320"/>
        <end position="338"/>
    </location>
</feature>
<evidence type="ECO:0000256" key="2">
    <source>
        <dbReference type="SAM" id="Phobius"/>
    </source>
</evidence>
<feature type="transmembrane region" description="Helical" evidence="2">
    <location>
        <begin position="20"/>
        <end position="40"/>
    </location>
</feature>
<feature type="transmembrane region" description="Helical" evidence="2">
    <location>
        <begin position="119"/>
        <end position="141"/>
    </location>
</feature>
<evidence type="ECO:0000313" key="5">
    <source>
        <dbReference type="Proteomes" id="UP000451233"/>
    </source>
</evidence>
<keyword evidence="2" id="KW-0812">Transmembrane</keyword>
<keyword evidence="2" id="KW-0472">Membrane</keyword>
<keyword evidence="1" id="KW-0175">Coiled coil</keyword>
<evidence type="ECO:0000259" key="3">
    <source>
        <dbReference type="Pfam" id="PF05569"/>
    </source>
</evidence>
<dbReference type="Gene3D" id="3.30.2010.10">
    <property type="entry name" value="Metalloproteases ('zincins'), catalytic domain"/>
    <property type="match status" value="1"/>
</dbReference>
<feature type="domain" description="Peptidase M56" evidence="3">
    <location>
        <begin position="40"/>
        <end position="285"/>
    </location>
</feature>
<evidence type="ECO:0000256" key="1">
    <source>
        <dbReference type="SAM" id="Coils"/>
    </source>
</evidence>